<gene>
    <name evidence="1" type="ORF">BO71DRAFT_28394</name>
</gene>
<dbReference type="AlphaFoldDB" id="A0A319D489"/>
<proteinExistence type="predicted"/>
<accession>A0A319D489</accession>
<evidence type="ECO:0000313" key="2">
    <source>
        <dbReference type="Proteomes" id="UP000247810"/>
    </source>
</evidence>
<evidence type="ECO:0000313" key="1">
    <source>
        <dbReference type="EMBL" id="PYH92285.1"/>
    </source>
</evidence>
<name>A0A319D489_9EURO</name>
<protein>
    <submittedName>
        <fullName evidence="1">Uncharacterized protein</fullName>
    </submittedName>
</protein>
<sequence length="81" mass="8824">MPIDNVPPSQPEIKPTCPLRVCPTPIPDYANAPVWPDDKPSPAWVQSVIRSPHPVGVPFSGHGGLPPHQPYPVFLSRSSRI</sequence>
<reference evidence="1 2" key="1">
    <citation type="submission" date="2018-02" db="EMBL/GenBank/DDBJ databases">
        <title>The genomes of Aspergillus section Nigri reveals drivers in fungal speciation.</title>
        <authorList>
            <consortium name="DOE Joint Genome Institute"/>
            <person name="Vesth T.C."/>
            <person name="Nybo J."/>
            <person name="Theobald S."/>
            <person name="Brandl J."/>
            <person name="Frisvad J.C."/>
            <person name="Nielsen K.F."/>
            <person name="Lyhne E.K."/>
            <person name="Kogle M.E."/>
            <person name="Kuo A."/>
            <person name="Riley R."/>
            <person name="Clum A."/>
            <person name="Nolan M."/>
            <person name="Lipzen A."/>
            <person name="Salamov A."/>
            <person name="Henrissat B."/>
            <person name="Wiebenga A."/>
            <person name="De vries R.P."/>
            <person name="Grigoriev I.V."/>
            <person name="Mortensen U.H."/>
            <person name="Andersen M.R."/>
            <person name="Baker S.E."/>
        </authorList>
    </citation>
    <scope>NUCLEOTIDE SEQUENCE [LARGE SCALE GENOMIC DNA]</scope>
    <source>
        <strain evidence="1 2">CBS 707.79</strain>
    </source>
</reference>
<dbReference type="EMBL" id="KZ825921">
    <property type="protein sequence ID" value="PYH92285.1"/>
    <property type="molecule type" value="Genomic_DNA"/>
</dbReference>
<keyword evidence="2" id="KW-1185">Reference proteome</keyword>
<dbReference type="VEuPathDB" id="FungiDB:BO71DRAFT_28394"/>
<dbReference type="Proteomes" id="UP000247810">
    <property type="component" value="Unassembled WGS sequence"/>
</dbReference>
<organism evidence="1 2">
    <name type="scientific">Aspergillus ellipticus CBS 707.79</name>
    <dbReference type="NCBI Taxonomy" id="1448320"/>
    <lineage>
        <taxon>Eukaryota</taxon>
        <taxon>Fungi</taxon>
        <taxon>Dikarya</taxon>
        <taxon>Ascomycota</taxon>
        <taxon>Pezizomycotina</taxon>
        <taxon>Eurotiomycetes</taxon>
        <taxon>Eurotiomycetidae</taxon>
        <taxon>Eurotiales</taxon>
        <taxon>Aspergillaceae</taxon>
        <taxon>Aspergillus</taxon>
        <taxon>Aspergillus subgen. Circumdati</taxon>
    </lineage>
</organism>